<dbReference type="InterPro" id="IPR000399">
    <property type="entry name" value="TPP-bd_CS"/>
</dbReference>
<dbReference type="Pfam" id="PF00205">
    <property type="entry name" value="TPP_enzyme_M"/>
    <property type="match status" value="1"/>
</dbReference>
<evidence type="ECO:0000313" key="16">
    <source>
        <dbReference type="EMBL" id="MFC5655685.1"/>
    </source>
</evidence>
<dbReference type="InterPro" id="IPR029061">
    <property type="entry name" value="THDP-binding"/>
</dbReference>
<dbReference type="InterPro" id="IPR012001">
    <property type="entry name" value="Thiamin_PyroP_enz_TPP-bd_dom"/>
</dbReference>
<reference evidence="17" key="1">
    <citation type="journal article" date="2019" name="Int. J. Syst. Evol. Microbiol.">
        <title>The Global Catalogue of Microorganisms (GCM) 10K type strain sequencing project: providing services to taxonomists for standard genome sequencing and annotation.</title>
        <authorList>
            <consortium name="The Broad Institute Genomics Platform"/>
            <consortium name="The Broad Institute Genome Sequencing Center for Infectious Disease"/>
            <person name="Wu L."/>
            <person name="Ma J."/>
        </authorList>
    </citation>
    <scope>NUCLEOTIDE SEQUENCE [LARGE SCALE GENOMIC DNA]</scope>
    <source>
        <strain evidence="17">KCTC 5701</strain>
    </source>
</reference>
<dbReference type="InterPro" id="IPR011766">
    <property type="entry name" value="TPP_enzyme_TPP-bd"/>
</dbReference>
<comment type="function">
    <text evidence="3">Decarboxylates branched-chain and aromatic alpha-keto acids to aldehydes.</text>
</comment>
<accession>A0ABW0WDF5</accession>
<keyword evidence="10" id="KW-0456">Lyase</keyword>
<dbReference type="Proteomes" id="UP001596065">
    <property type="component" value="Unassembled WGS sequence"/>
</dbReference>
<dbReference type="PIRSF" id="PIRSF036565">
    <property type="entry name" value="Pyruvt_ip_decrb"/>
    <property type="match status" value="1"/>
</dbReference>
<evidence type="ECO:0000259" key="13">
    <source>
        <dbReference type="Pfam" id="PF00205"/>
    </source>
</evidence>
<dbReference type="Gene3D" id="3.40.50.1220">
    <property type="entry name" value="TPP-binding domain"/>
    <property type="match status" value="1"/>
</dbReference>
<evidence type="ECO:0000256" key="12">
    <source>
        <dbReference type="SAM" id="MobiDB-lite"/>
    </source>
</evidence>
<feature type="domain" description="Thiamine pyrophosphate enzyme central" evidence="13">
    <location>
        <begin position="206"/>
        <end position="328"/>
    </location>
</feature>
<evidence type="ECO:0000256" key="2">
    <source>
        <dbReference type="ARBA" id="ARBA00001964"/>
    </source>
</evidence>
<dbReference type="InterPro" id="IPR012000">
    <property type="entry name" value="Thiamin_PyroP_enz_cen_dom"/>
</dbReference>
<comment type="similarity">
    <text evidence="4 11">Belongs to the TPP enzyme family.</text>
</comment>
<dbReference type="CDD" id="cd02005">
    <property type="entry name" value="TPP_PDC_IPDC"/>
    <property type="match status" value="1"/>
</dbReference>
<name>A0ABW0WDF5_STRNO</name>
<dbReference type="Pfam" id="PF02775">
    <property type="entry name" value="TPP_enzyme_C"/>
    <property type="match status" value="1"/>
</dbReference>
<evidence type="ECO:0000256" key="4">
    <source>
        <dbReference type="ARBA" id="ARBA00007812"/>
    </source>
</evidence>
<dbReference type="InterPro" id="IPR047214">
    <property type="entry name" value="TPP_PDC_IPDC"/>
</dbReference>
<evidence type="ECO:0000259" key="14">
    <source>
        <dbReference type="Pfam" id="PF02775"/>
    </source>
</evidence>
<feature type="domain" description="Thiamine pyrophosphate enzyme N-terminal TPP-binding" evidence="15">
    <location>
        <begin position="11"/>
        <end position="114"/>
    </location>
</feature>
<dbReference type="SUPFAM" id="SSF52518">
    <property type="entry name" value="Thiamin diphosphate-binding fold (THDP-binding)"/>
    <property type="match status" value="2"/>
</dbReference>
<evidence type="ECO:0000256" key="9">
    <source>
        <dbReference type="ARBA" id="ARBA00023052"/>
    </source>
</evidence>
<dbReference type="CDD" id="cd07038">
    <property type="entry name" value="TPP_PYR_PDC_IPDC_like"/>
    <property type="match status" value="1"/>
</dbReference>
<evidence type="ECO:0000256" key="10">
    <source>
        <dbReference type="ARBA" id="ARBA00023239"/>
    </source>
</evidence>
<dbReference type="PROSITE" id="PS00187">
    <property type="entry name" value="TPP_ENZYMES"/>
    <property type="match status" value="1"/>
</dbReference>
<keyword evidence="17" id="KW-1185">Reference proteome</keyword>
<evidence type="ECO:0000313" key="17">
    <source>
        <dbReference type="Proteomes" id="UP001596065"/>
    </source>
</evidence>
<protein>
    <recommendedName>
        <fullName evidence="5">Alpha-keto-acid decarboxylase</fullName>
    </recommendedName>
</protein>
<sequence>MKSHRSKAGTTVIDHILNRLNDLGVRHLFGVAGDYNLAVLDHVVAHPEVKWVGAASELGAAYAADGYGRIRGFGALLTTFGVGELSAINAVAGSYTERVPLLHIAVGPTQATERAGLTVHHSMGDGDFDRFLRAQRQVVCADAVLRPDNAVMEIDRVLTACLRESRPGYLRVPRDVALAAVPPRRPLAAPRQQTVDQGSLDAFRAAARARLAAAKSVVVLADFLVDRFHARSELADLLRAGAFPHAVLATGKTVVDESAPGFLGLYAGAMSEKHVRAAVDRADLLIRAGVLLADMTTGKFTHRFDPEAGIDLGPRSAKVDGAVFPGIPLATGLAVLTDLVRDLFPAHSGPAVAGHHRPEAPTRRVPARPAAVPRRTTPRRSRLHGSLRPLTQSYLWYAVGSAIRPDHTVVADDGTSLLGIADRRFPRGARFVAQPMWASIGFSLPALLGAQLADPSRRGVLLIGDGAAQLTAQELGTISRYHLKPIVILVNNHGYTIERITHGLRAPYNDVARWHWTKVPTALGVSHPLVLRARTRTALDRALARATATTDRLVLIEAFTSQYDVPPALKRLAVNRPDKARWVA</sequence>
<dbReference type="PANTHER" id="PTHR43452:SF30">
    <property type="entry name" value="PYRUVATE DECARBOXYLASE ISOZYME 1-RELATED"/>
    <property type="match status" value="1"/>
</dbReference>
<dbReference type="Pfam" id="PF02776">
    <property type="entry name" value="TPP_enzyme_N"/>
    <property type="match status" value="1"/>
</dbReference>
<dbReference type="SUPFAM" id="SSF52467">
    <property type="entry name" value="DHS-like NAD/FAD-binding domain"/>
    <property type="match status" value="1"/>
</dbReference>
<dbReference type="RefSeq" id="WP_344349599.1">
    <property type="nucleotide sequence ID" value="NZ_BAAASM010000030.1"/>
</dbReference>
<feature type="region of interest" description="Disordered" evidence="12">
    <location>
        <begin position="350"/>
        <end position="382"/>
    </location>
</feature>
<keyword evidence="8" id="KW-0460">Magnesium</keyword>
<keyword evidence="7" id="KW-0210">Decarboxylase</keyword>
<evidence type="ECO:0000256" key="3">
    <source>
        <dbReference type="ARBA" id="ARBA00002938"/>
    </source>
</evidence>
<dbReference type="EMBL" id="JBHSOE010000011">
    <property type="protein sequence ID" value="MFC5655685.1"/>
    <property type="molecule type" value="Genomic_DNA"/>
</dbReference>
<evidence type="ECO:0000256" key="8">
    <source>
        <dbReference type="ARBA" id="ARBA00022842"/>
    </source>
</evidence>
<organism evidence="16 17">
    <name type="scientific">Streptomyces nogalater</name>
    <dbReference type="NCBI Taxonomy" id="38314"/>
    <lineage>
        <taxon>Bacteria</taxon>
        <taxon>Bacillati</taxon>
        <taxon>Actinomycetota</taxon>
        <taxon>Actinomycetes</taxon>
        <taxon>Kitasatosporales</taxon>
        <taxon>Streptomycetaceae</taxon>
        <taxon>Streptomyces</taxon>
    </lineage>
</organism>
<dbReference type="PANTHER" id="PTHR43452">
    <property type="entry name" value="PYRUVATE DECARBOXYLASE"/>
    <property type="match status" value="1"/>
</dbReference>
<evidence type="ECO:0000256" key="7">
    <source>
        <dbReference type="ARBA" id="ARBA00022793"/>
    </source>
</evidence>
<comment type="cofactor">
    <cofactor evidence="1">
        <name>a metal cation</name>
        <dbReference type="ChEBI" id="CHEBI:25213"/>
    </cofactor>
</comment>
<evidence type="ECO:0000256" key="1">
    <source>
        <dbReference type="ARBA" id="ARBA00001920"/>
    </source>
</evidence>
<evidence type="ECO:0000256" key="11">
    <source>
        <dbReference type="RuleBase" id="RU362132"/>
    </source>
</evidence>
<dbReference type="Gene3D" id="3.40.50.970">
    <property type="match status" value="2"/>
</dbReference>
<keyword evidence="6" id="KW-0479">Metal-binding</keyword>
<dbReference type="InterPro" id="IPR029035">
    <property type="entry name" value="DHS-like_NAD/FAD-binding_dom"/>
</dbReference>
<evidence type="ECO:0000256" key="6">
    <source>
        <dbReference type="ARBA" id="ARBA00022723"/>
    </source>
</evidence>
<evidence type="ECO:0000259" key="15">
    <source>
        <dbReference type="Pfam" id="PF02776"/>
    </source>
</evidence>
<proteinExistence type="inferred from homology"/>
<comment type="caution">
    <text evidence="16">The sequence shown here is derived from an EMBL/GenBank/DDBJ whole genome shotgun (WGS) entry which is preliminary data.</text>
</comment>
<feature type="compositionally biased region" description="Low complexity" evidence="12">
    <location>
        <begin position="363"/>
        <end position="375"/>
    </location>
</feature>
<gene>
    <name evidence="16" type="ORF">ACFP3J_09280</name>
</gene>
<dbReference type="InterPro" id="IPR012110">
    <property type="entry name" value="PDC/IPDC-like"/>
</dbReference>
<dbReference type="InterPro" id="IPR047213">
    <property type="entry name" value="TPP_PYR_PDC_IPDC-like"/>
</dbReference>
<evidence type="ECO:0000256" key="5">
    <source>
        <dbReference type="ARBA" id="ARBA00020054"/>
    </source>
</evidence>
<keyword evidence="9 11" id="KW-0786">Thiamine pyrophosphate</keyword>
<feature type="domain" description="Thiamine pyrophosphate enzyme TPP-binding" evidence="14">
    <location>
        <begin position="424"/>
        <end position="557"/>
    </location>
</feature>
<comment type="cofactor">
    <cofactor evidence="2">
        <name>thiamine diphosphate</name>
        <dbReference type="ChEBI" id="CHEBI:58937"/>
    </cofactor>
</comment>